<name>A0A6A4X2L2_AMPAM</name>
<dbReference type="EMBL" id="VIIS01000476">
    <property type="protein sequence ID" value="KAF0308631.1"/>
    <property type="molecule type" value="Genomic_DNA"/>
</dbReference>
<proteinExistence type="predicted"/>
<dbReference type="Pfam" id="PF10856">
    <property type="entry name" value="DUF2678"/>
    <property type="match status" value="1"/>
</dbReference>
<feature type="transmembrane region" description="Helical" evidence="1">
    <location>
        <begin position="46"/>
        <end position="66"/>
    </location>
</feature>
<keyword evidence="3" id="KW-1185">Reference proteome</keyword>
<keyword evidence="1" id="KW-0472">Membrane</keyword>
<dbReference type="PANTHER" id="PTHR28603:SF1">
    <property type="entry name" value="TRANSMEMBRANE PROTEIN 243"/>
    <property type="match status" value="1"/>
</dbReference>
<dbReference type="PANTHER" id="PTHR28603">
    <property type="entry name" value="TRANSMEMBRANE PROTEIN 243"/>
    <property type="match status" value="1"/>
</dbReference>
<accession>A0A6A4X2L2</accession>
<evidence type="ECO:0000313" key="2">
    <source>
        <dbReference type="EMBL" id="KAF0308631.1"/>
    </source>
</evidence>
<comment type="caution">
    <text evidence="2">The sequence shown here is derived from an EMBL/GenBank/DDBJ whole genome shotgun (WGS) entry which is preliminary data.</text>
</comment>
<dbReference type="OrthoDB" id="17800at2759"/>
<keyword evidence="1 2" id="KW-0812">Transmembrane</keyword>
<evidence type="ECO:0000313" key="3">
    <source>
        <dbReference type="Proteomes" id="UP000440578"/>
    </source>
</evidence>
<gene>
    <name evidence="2" type="primary">TMEM243_1</name>
    <name evidence="2" type="ORF">FJT64_020170</name>
</gene>
<dbReference type="AlphaFoldDB" id="A0A6A4X2L2"/>
<protein>
    <submittedName>
        <fullName evidence="2">Transmembrane protein 243</fullName>
    </submittedName>
</protein>
<sequence>MESHSAPLIGSRASYSDLEHPLFGNSESRPRIWWYRQGDLDPKFRVLIFFNAFCIVLLCVCANLYFHLPDPNKT</sequence>
<dbReference type="Proteomes" id="UP000440578">
    <property type="component" value="Unassembled WGS sequence"/>
</dbReference>
<evidence type="ECO:0000256" key="1">
    <source>
        <dbReference type="SAM" id="Phobius"/>
    </source>
</evidence>
<organism evidence="2 3">
    <name type="scientific">Amphibalanus amphitrite</name>
    <name type="common">Striped barnacle</name>
    <name type="synonym">Balanus amphitrite</name>
    <dbReference type="NCBI Taxonomy" id="1232801"/>
    <lineage>
        <taxon>Eukaryota</taxon>
        <taxon>Metazoa</taxon>
        <taxon>Ecdysozoa</taxon>
        <taxon>Arthropoda</taxon>
        <taxon>Crustacea</taxon>
        <taxon>Multicrustacea</taxon>
        <taxon>Cirripedia</taxon>
        <taxon>Thoracica</taxon>
        <taxon>Thoracicalcarea</taxon>
        <taxon>Balanomorpha</taxon>
        <taxon>Balanoidea</taxon>
        <taxon>Balanidae</taxon>
        <taxon>Amphibalaninae</taxon>
        <taxon>Amphibalanus</taxon>
    </lineage>
</organism>
<reference evidence="2 3" key="1">
    <citation type="submission" date="2019-07" db="EMBL/GenBank/DDBJ databases">
        <title>Draft genome assembly of a fouling barnacle, Amphibalanus amphitrite (Darwin, 1854): The first reference genome for Thecostraca.</title>
        <authorList>
            <person name="Kim W."/>
        </authorList>
    </citation>
    <scope>NUCLEOTIDE SEQUENCE [LARGE SCALE GENOMIC DNA]</scope>
    <source>
        <strain evidence="2">SNU_AA5</strain>
        <tissue evidence="2">Soma without cirri and trophi</tissue>
    </source>
</reference>
<keyword evidence="1" id="KW-1133">Transmembrane helix</keyword>
<dbReference type="InterPro" id="IPR022564">
    <property type="entry name" value="DUF2678"/>
</dbReference>